<protein>
    <recommendedName>
        <fullName evidence="2">Saccharopine dehydrogenase NADP binding domain-containing protein</fullName>
    </recommendedName>
</protein>
<evidence type="ECO:0000259" key="2">
    <source>
        <dbReference type="Pfam" id="PF03435"/>
    </source>
</evidence>
<dbReference type="InterPro" id="IPR009006">
    <property type="entry name" value="Ala_racemase/Decarboxylase_C"/>
</dbReference>
<name>A0A6N6RSB9_9GAMM</name>
<organism evidence="3 4">
    <name type="scientific">Aliivibrio finisterrensis</name>
    <dbReference type="NCBI Taxonomy" id="511998"/>
    <lineage>
        <taxon>Bacteria</taxon>
        <taxon>Pseudomonadati</taxon>
        <taxon>Pseudomonadota</taxon>
        <taxon>Gammaproteobacteria</taxon>
        <taxon>Vibrionales</taxon>
        <taxon>Vibrionaceae</taxon>
        <taxon>Aliivibrio</taxon>
    </lineage>
</organism>
<sequence length="119" mass="13210">MGAGGVGWVIAHKAAQNNDTLGNITIASRKIEKGQHHYVIASCLASVQFCERQFDQPLAIGQKLHLADSAGYTMVKLNWFNGLKMPSVYCELTTEKIEKLNEFGYTDFKRSLSQWAVSS</sequence>
<gene>
    <name evidence="3" type="ORF">F8B77_10405</name>
</gene>
<evidence type="ECO:0000256" key="1">
    <source>
        <dbReference type="ARBA" id="ARBA00001933"/>
    </source>
</evidence>
<evidence type="ECO:0000313" key="4">
    <source>
        <dbReference type="Proteomes" id="UP000434870"/>
    </source>
</evidence>
<reference evidence="3 4" key="1">
    <citation type="submission" date="2019-09" db="EMBL/GenBank/DDBJ databases">
        <title>Genome of Aliivibrio finisterrensis LMG 23869 (type strain).</title>
        <authorList>
            <person name="Bowman J.P."/>
        </authorList>
    </citation>
    <scope>NUCLEOTIDE SEQUENCE [LARGE SCALE GENOMIC DNA]</scope>
    <source>
        <strain evidence="3 4">LMG 23869</strain>
    </source>
</reference>
<evidence type="ECO:0000313" key="3">
    <source>
        <dbReference type="EMBL" id="KAB2824516.1"/>
    </source>
</evidence>
<dbReference type="GO" id="GO:0003824">
    <property type="term" value="F:catalytic activity"/>
    <property type="evidence" value="ECO:0007669"/>
    <property type="project" value="InterPro"/>
</dbReference>
<dbReference type="EMBL" id="WBVP01000010">
    <property type="protein sequence ID" value="KAB2824516.1"/>
    <property type="molecule type" value="Genomic_DNA"/>
</dbReference>
<dbReference type="SUPFAM" id="SSF50621">
    <property type="entry name" value="Alanine racemase C-terminal domain-like"/>
    <property type="match status" value="1"/>
</dbReference>
<dbReference type="InterPro" id="IPR005097">
    <property type="entry name" value="Sacchrp_dh_NADP-bd"/>
</dbReference>
<accession>A0A6N6RSB9</accession>
<comment type="cofactor">
    <cofactor evidence="1">
        <name>pyridoxal 5'-phosphate</name>
        <dbReference type="ChEBI" id="CHEBI:597326"/>
    </cofactor>
</comment>
<dbReference type="RefSeq" id="WP_151655352.1">
    <property type="nucleotide sequence ID" value="NZ_WBVP01000010.1"/>
</dbReference>
<dbReference type="Pfam" id="PF03435">
    <property type="entry name" value="Sacchrp_dh_NADP"/>
    <property type="match status" value="1"/>
</dbReference>
<dbReference type="AlphaFoldDB" id="A0A6N6RSB9"/>
<dbReference type="Gene3D" id="2.40.37.10">
    <property type="entry name" value="Lyase, Ornithine Decarboxylase, Chain A, domain 1"/>
    <property type="match status" value="1"/>
</dbReference>
<dbReference type="Proteomes" id="UP000434870">
    <property type="component" value="Unassembled WGS sequence"/>
</dbReference>
<proteinExistence type="predicted"/>
<feature type="domain" description="Saccharopine dehydrogenase NADP binding" evidence="2">
    <location>
        <begin position="2"/>
        <end position="36"/>
    </location>
</feature>
<comment type="caution">
    <text evidence="3">The sequence shown here is derived from an EMBL/GenBank/DDBJ whole genome shotgun (WGS) entry which is preliminary data.</text>
</comment>